<evidence type="ECO:0000256" key="4">
    <source>
        <dbReference type="ARBA" id="ARBA00048683"/>
    </source>
</evidence>
<evidence type="ECO:0000256" key="8">
    <source>
        <dbReference type="RuleBase" id="RU000437"/>
    </source>
</evidence>
<feature type="binding site" evidence="6">
    <location>
        <position position="141"/>
    </location>
    <ligand>
        <name>substrate</name>
    </ligand>
</feature>
<dbReference type="InterPro" id="IPR017751">
    <property type="entry name" value="G3P_DH_NAD-dep_euk"/>
</dbReference>
<dbReference type="GO" id="GO:0005975">
    <property type="term" value="P:carbohydrate metabolic process"/>
    <property type="evidence" value="ECO:0007669"/>
    <property type="project" value="InterPro"/>
</dbReference>
<dbReference type="InterPro" id="IPR013328">
    <property type="entry name" value="6PGD_dom2"/>
</dbReference>
<evidence type="ECO:0000313" key="12">
    <source>
        <dbReference type="EMBL" id="OBA26016.1"/>
    </source>
</evidence>
<dbReference type="PROSITE" id="PS00957">
    <property type="entry name" value="NAD_G3PDH"/>
    <property type="match status" value="1"/>
</dbReference>
<evidence type="ECO:0000256" key="3">
    <source>
        <dbReference type="ARBA" id="ARBA00023027"/>
    </source>
</evidence>
<feature type="domain" description="Glycerol-3-phosphate dehydrogenase NAD-dependent N-terminal" evidence="10">
    <location>
        <begin position="20"/>
        <end position="194"/>
    </location>
</feature>
<feature type="binding site" evidence="7">
    <location>
        <begin position="24"/>
        <end position="29"/>
    </location>
    <ligand>
        <name>NAD(+)</name>
        <dbReference type="ChEBI" id="CHEBI:57540"/>
    </ligand>
</feature>
<dbReference type="NCBIfam" id="TIGR03376">
    <property type="entry name" value="glycerol3P_DH"/>
    <property type="match status" value="1"/>
</dbReference>
<comment type="similarity">
    <text evidence="1 8">Belongs to the NAD-dependent glycerol-3-phosphate dehydrogenase family.</text>
</comment>
<dbReference type="GO" id="GO:0005829">
    <property type="term" value="C:cytosol"/>
    <property type="evidence" value="ECO:0007669"/>
    <property type="project" value="TreeGrafter"/>
</dbReference>
<dbReference type="Pfam" id="PF07479">
    <property type="entry name" value="NAD_Gly3P_dh_C"/>
    <property type="match status" value="1"/>
</dbReference>
<keyword evidence="2 8" id="KW-0560">Oxidoreductase</keyword>
<dbReference type="Pfam" id="PF01210">
    <property type="entry name" value="NAD_Gly3P_dh_N"/>
    <property type="match status" value="1"/>
</dbReference>
<dbReference type="Gene3D" id="1.10.1040.10">
    <property type="entry name" value="N-(1-d-carboxylethyl)-l-norvaline Dehydrogenase, domain 2"/>
    <property type="match status" value="1"/>
</dbReference>
<evidence type="ECO:0000256" key="1">
    <source>
        <dbReference type="ARBA" id="ARBA00011009"/>
    </source>
</evidence>
<dbReference type="PANTHER" id="PTHR11728:SF8">
    <property type="entry name" value="GLYCEROL-3-PHOSPHATE DEHYDROGENASE [NAD(+)]-RELATED"/>
    <property type="match status" value="1"/>
</dbReference>
<keyword evidence="3 7" id="KW-0520">NAD</keyword>
<dbReference type="SUPFAM" id="SSF51735">
    <property type="entry name" value="NAD(P)-binding Rossmann-fold domains"/>
    <property type="match status" value="1"/>
</dbReference>
<evidence type="ECO:0000256" key="7">
    <source>
        <dbReference type="PIRSR" id="PIRSR000114-3"/>
    </source>
</evidence>
<dbReference type="Proteomes" id="UP000092321">
    <property type="component" value="Unassembled WGS sequence"/>
</dbReference>
<dbReference type="InterPro" id="IPR008927">
    <property type="entry name" value="6-PGluconate_DH-like_C_sf"/>
</dbReference>
<dbReference type="InterPro" id="IPR036291">
    <property type="entry name" value="NAD(P)-bd_dom_sf"/>
</dbReference>
<dbReference type="PANTHER" id="PTHR11728">
    <property type="entry name" value="GLYCEROL-3-PHOSPHATE DEHYDROGENASE"/>
    <property type="match status" value="1"/>
</dbReference>
<dbReference type="FunFam" id="1.10.1040.10:FF:000004">
    <property type="entry name" value="Glycerol-3-phosphate dehydrogenase [NAD(+)]"/>
    <property type="match status" value="1"/>
</dbReference>
<dbReference type="GO" id="GO:0141152">
    <property type="term" value="F:glycerol-3-phosphate dehydrogenase (NAD+) activity"/>
    <property type="evidence" value="ECO:0007669"/>
    <property type="project" value="UniProtKB-UniRule"/>
</dbReference>
<dbReference type="SUPFAM" id="SSF48179">
    <property type="entry name" value="6-phosphogluconate dehydrogenase C-terminal domain-like"/>
    <property type="match status" value="1"/>
</dbReference>
<proteinExistence type="inferred from homology"/>
<feature type="binding site" evidence="6">
    <location>
        <begin position="313"/>
        <end position="314"/>
    </location>
    <ligand>
        <name>substrate</name>
    </ligand>
</feature>
<evidence type="ECO:0000259" key="11">
    <source>
        <dbReference type="Pfam" id="PF07479"/>
    </source>
</evidence>
<feature type="binding site" evidence="7">
    <location>
        <position position="313"/>
    </location>
    <ligand>
        <name>NAD(+)</name>
        <dbReference type="ChEBI" id="CHEBI:57540"/>
    </ligand>
</feature>
<dbReference type="GO" id="GO:0051287">
    <property type="term" value="F:NAD binding"/>
    <property type="evidence" value="ECO:0007669"/>
    <property type="project" value="UniProtKB-UniRule"/>
</dbReference>
<evidence type="ECO:0000256" key="9">
    <source>
        <dbReference type="RuleBase" id="RU361243"/>
    </source>
</evidence>
<dbReference type="InterPro" id="IPR006109">
    <property type="entry name" value="G3P_DH_NAD-dep_C"/>
</dbReference>
<dbReference type="OrthoDB" id="10263760at2759"/>
<accession>A0A1B7TB89</accession>
<evidence type="ECO:0000259" key="10">
    <source>
        <dbReference type="Pfam" id="PF01210"/>
    </source>
</evidence>
<dbReference type="EMBL" id="LXPE01000027">
    <property type="protein sequence ID" value="OBA26016.1"/>
    <property type="molecule type" value="Genomic_DNA"/>
</dbReference>
<dbReference type="GO" id="GO:0046168">
    <property type="term" value="P:glycerol-3-phosphate catabolic process"/>
    <property type="evidence" value="ECO:0007669"/>
    <property type="project" value="UniProtKB-UniRule"/>
</dbReference>
<feature type="active site" description="Proton acceptor" evidence="5">
    <location>
        <position position="248"/>
    </location>
</feature>
<feature type="domain" description="Glycerol-3-phosphate dehydrogenase NAD-dependent C-terminal" evidence="11">
    <location>
        <begin position="237"/>
        <end position="388"/>
    </location>
</feature>
<dbReference type="GO" id="GO:0042803">
    <property type="term" value="F:protein homodimerization activity"/>
    <property type="evidence" value="ECO:0007669"/>
    <property type="project" value="InterPro"/>
</dbReference>
<dbReference type="InterPro" id="IPR011128">
    <property type="entry name" value="G3P_DH_NAD-dep_N"/>
</dbReference>
<dbReference type="AlphaFoldDB" id="A0A1B7TB89"/>
<evidence type="ECO:0000256" key="5">
    <source>
        <dbReference type="PIRSR" id="PIRSR000114-1"/>
    </source>
</evidence>
<dbReference type="PIRSF" id="PIRSF000114">
    <property type="entry name" value="Glycerol-3-P_dh"/>
    <property type="match status" value="1"/>
</dbReference>
<dbReference type="PRINTS" id="PR00077">
    <property type="entry name" value="GPDHDRGNASE"/>
</dbReference>
<protein>
    <recommendedName>
        <fullName evidence="9">Glycerol-3-phosphate dehydrogenase [NAD(+)]</fullName>
        <ecNumber evidence="9">1.1.1.8</ecNumber>
    </recommendedName>
</protein>
<gene>
    <name evidence="12" type="ORF">HANVADRAFT_25985</name>
</gene>
<organism evidence="12 13">
    <name type="scientific">Hanseniaspora valbyensis NRRL Y-1626</name>
    <dbReference type="NCBI Taxonomy" id="766949"/>
    <lineage>
        <taxon>Eukaryota</taxon>
        <taxon>Fungi</taxon>
        <taxon>Dikarya</taxon>
        <taxon>Ascomycota</taxon>
        <taxon>Saccharomycotina</taxon>
        <taxon>Saccharomycetes</taxon>
        <taxon>Saccharomycodales</taxon>
        <taxon>Saccharomycodaceae</taxon>
        <taxon>Hanseniaspora</taxon>
    </lineage>
</organism>
<feature type="binding site" evidence="7">
    <location>
        <position position="118"/>
    </location>
    <ligand>
        <name>NAD(+)</name>
        <dbReference type="ChEBI" id="CHEBI:57540"/>
    </ligand>
</feature>
<name>A0A1B7TB89_9ASCO</name>
<evidence type="ECO:0000313" key="13">
    <source>
        <dbReference type="Proteomes" id="UP000092321"/>
    </source>
</evidence>
<dbReference type="GO" id="GO:0005634">
    <property type="term" value="C:nucleus"/>
    <property type="evidence" value="ECO:0007669"/>
    <property type="project" value="TreeGrafter"/>
</dbReference>
<keyword evidence="13" id="KW-1185">Reference proteome</keyword>
<dbReference type="EC" id="1.1.1.8" evidence="9"/>
<reference evidence="13" key="1">
    <citation type="journal article" date="2016" name="Proc. Natl. Acad. Sci. U.S.A.">
        <title>Comparative genomics of biotechnologically important yeasts.</title>
        <authorList>
            <person name="Riley R."/>
            <person name="Haridas S."/>
            <person name="Wolfe K.H."/>
            <person name="Lopes M.R."/>
            <person name="Hittinger C.T."/>
            <person name="Goeker M."/>
            <person name="Salamov A.A."/>
            <person name="Wisecaver J.H."/>
            <person name="Long T.M."/>
            <person name="Calvey C.H."/>
            <person name="Aerts A.L."/>
            <person name="Barry K.W."/>
            <person name="Choi C."/>
            <person name="Clum A."/>
            <person name="Coughlan A.Y."/>
            <person name="Deshpande S."/>
            <person name="Douglass A.P."/>
            <person name="Hanson S.J."/>
            <person name="Klenk H.-P."/>
            <person name="LaButti K.M."/>
            <person name="Lapidus A."/>
            <person name="Lindquist E.A."/>
            <person name="Lipzen A.M."/>
            <person name="Meier-Kolthoff J.P."/>
            <person name="Ohm R.A."/>
            <person name="Otillar R.P."/>
            <person name="Pangilinan J.L."/>
            <person name="Peng Y."/>
            <person name="Rokas A."/>
            <person name="Rosa C.A."/>
            <person name="Scheuner C."/>
            <person name="Sibirny A.A."/>
            <person name="Slot J.C."/>
            <person name="Stielow J.B."/>
            <person name="Sun H."/>
            <person name="Kurtzman C.P."/>
            <person name="Blackwell M."/>
            <person name="Grigoriev I.V."/>
            <person name="Jeffries T.W."/>
        </authorList>
    </citation>
    <scope>NUCLEOTIDE SEQUENCE [LARGE SCALE GENOMIC DNA]</scope>
    <source>
        <strain evidence="13">NRRL Y-1626</strain>
    </source>
</reference>
<evidence type="ECO:0000256" key="6">
    <source>
        <dbReference type="PIRSR" id="PIRSR000114-2"/>
    </source>
</evidence>
<evidence type="ECO:0000256" key="2">
    <source>
        <dbReference type="ARBA" id="ARBA00023002"/>
    </source>
</evidence>
<comment type="caution">
    <text evidence="12">The sequence shown here is derived from an EMBL/GenBank/DDBJ whole genome shotgun (WGS) entry which is preliminary data.</text>
</comment>
<dbReference type="InterPro" id="IPR006168">
    <property type="entry name" value="G3P_DH_NAD-dep"/>
</dbReference>
<dbReference type="Gene3D" id="3.40.50.720">
    <property type="entry name" value="NAD(P)-binding Rossmann-like Domain"/>
    <property type="match status" value="1"/>
</dbReference>
<feature type="binding site" evidence="7">
    <location>
        <position position="179"/>
    </location>
    <ligand>
        <name>NAD(+)</name>
        <dbReference type="ChEBI" id="CHEBI:57540"/>
    </ligand>
</feature>
<sequence length="395" mass="44084">MTNSSVIDGEVDPEKKPLRVSVIGGGNWGTTIAKVVSESALEYPMLFDINVRWWVHEEDVIYKGEEHPAKISYILNNFHENVKYLPGVRLPDNLHATGNMLEAIEDCDILIFNVPHQFLGRKANFRSDLVARHCIAISCLKGFHIDLEDPKHLEIKLLSDFIDEKLNIPTGSLSGANLASEVAKENFSETTISFPPRYITDKDHIETQCKSIAHPHDSKILKTLFHRPYFHVRVIDDVAGVSVAGALKNIVALACGFVKGLGWGDNAAAAIQRIGLQEITKFGIKYFPASKMETYYVESAGVADLITTCNGGRNVKVGKRYAELYLQGERDIDIGALEKEVLNGQSAQGVITCVEVHQWLEFKDELSEFPLFSCVYKCLYEKADLTEIPVMLDTE</sequence>
<comment type="catalytic activity">
    <reaction evidence="4 9">
        <text>sn-glycerol 3-phosphate + NAD(+) = dihydroxyacetone phosphate + NADH + H(+)</text>
        <dbReference type="Rhea" id="RHEA:11092"/>
        <dbReference type="ChEBI" id="CHEBI:15378"/>
        <dbReference type="ChEBI" id="CHEBI:57540"/>
        <dbReference type="ChEBI" id="CHEBI:57597"/>
        <dbReference type="ChEBI" id="CHEBI:57642"/>
        <dbReference type="ChEBI" id="CHEBI:57945"/>
        <dbReference type="EC" id="1.1.1.8"/>
    </reaction>
</comment>
<feature type="binding site" evidence="7">
    <location>
        <position position="348"/>
    </location>
    <ligand>
        <name>NAD(+)</name>
        <dbReference type="ChEBI" id="CHEBI:57540"/>
    </ligand>
</feature>